<evidence type="ECO:0000313" key="3">
    <source>
        <dbReference type="Proteomes" id="UP000475862"/>
    </source>
</evidence>
<dbReference type="EMBL" id="VYZN01000057">
    <property type="protein sequence ID" value="KAE9525939.1"/>
    <property type="molecule type" value="Genomic_DNA"/>
</dbReference>
<reference evidence="2 3" key="1">
    <citation type="submission" date="2019-08" db="EMBL/GenBank/DDBJ databases">
        <title>The genome of the soybean aphid Biotype 1, its phylome, world population structure and adaptation to the North American continent.</title>
        <authorList>
            <person name="Giordano R."/>
            <person name="Donthu R.K."/>
            <person name="Hernandez A.G."/>
            <person name="Wright C.L."/>
            <person name="Zimin A.V."/>
        </authorList>
    </citation>
    <scope>NUCLEOTIDE SEQUENCE [LARGE SCALE GENOMIC DNA]</scope>
    <source>
        <tissue evidence="2">Whole aphids</tissue>
    </source>
</reference>
<evidence type="ECO:0000256" key="1">
    <source>
        <dbReference type="SAM" id="Phobius"/>
    </source>
</evidence>
<name>A0A6G0T5M7_APHGL</name>
<sequence>MTDSDTTNKNEVGKWVPLCCTLGGGVDLGLGTTYKKPCIKFSRFSGQPKNFYHSERSDECIDFTMIIDKKMLDRLKFEFILSSRYECLRSLMYFVHQHQFFFVKRVYTPASTCQSTVSHHLDNRQTILLFYFENLYRKRCISVIITEINCILNILSCGLVWVLMNKRQKSKDYYYSFLKRKILQPLSTECTSYTCTAPRMSYDHFKTYN</sequence>
<proteinExistence type="predicted"/>
<protein>
    <submittedName>
        <fullName evidence="2">Uncharacterized protein</fullName>
    </submittedName>
</protein>
<accession>A0A6G0T5M7</accession>
<comment type="caution">
    <text evidence="2">The sequence shown here is derived from an EMBL/GenBank/DDBJ whole genome shotgun (WGS) entry which is preliminary data.</text>
</comment>
<organism evidence="2 3">
    <name type="scientific">Aphis glycines</name>
    <name type="common">Soybean aphid</name>
    <dbReference type="NCBI Taxonomy" id="307491"/>
    <lineage>
        <taxon>Eukaryota</taxon>
        <taxon>Metazoa</taxon>
        <taxon>Ecdysozoa</taxon>
        <taxon>Arthropoda</taxon>
        <taxon>Hexapoda</taxon>
        <taxon>Insecta</taxon>
        <taxon>Pterygota</taxon>
        <taxon>Neoptera</taxon>
        <taxon>Paraneoptera</taxon>
        <taxon>Hemiptera</taxon>
        <taxon>Sternorrhyncha</taxon>
        <taxon>Aphidomorpha</taxon>
        <taxon>Aphidoidea</taxon>
        <taxon>Aphididae</taxon>
        <taxon>Aphidini</taxon>
        <taxon>Aphis</taxon>
        <taxon>Aphis</taxon>
    </lineage>
</organism>
<evidence type="ECO:0000313" key="2">
    <source>
        <dbReference type="EMBL" id="KAE9525939.1"/>
    </source>
</evidence>
<dbReference type="AlphaFoldDB" id="A0A6G0T5M7"/>
<feature type="transmembrane region" description="Helical" evidence="1">
    <location>
        <begin position="141"/>
        <end position="164"/>
    </location>
</feature>
<keyword evidence="3" id="KW-1185">Reference proteome</keyword>
<dbReference type="Proteomes" id="UP000475862">
    <property type="component" value="Unassembled WGS sequence"/>
</dbReference>
<gene>
    <name evidence="2" type="ORF">AGLY_013988</name>
</gene>
<keyword evidence="1" id="KW-0812">Transmembrane</keyword>
<keyword evidence="1" id="KW-1133">Transmembrane helix</keyword>
<keyword evidence="1" id="KW-0472">Membrane</keyword>